<evidence type="ECO:0000313" key="2">
    <source>
        <dbReference type="EMBL" id="CCX06408.1"/>
    </source>
</evidence>
<dbReference type="Proteomes" id="UP000018144">
    <property type="component" value="Unassembled WGS sequence"/>
</dbReference>
<feature type="region of interest" description="Disordered" evidence="1">
    <location>
        <begin position="94"/>
        <end position="117"/>
    </location>
</feature>
<proteinExistence type="predicted"/>
<evidence type="ECO:0000313" key="3">
    <source>
        <dbReference type="Proteomes" id="UP000018144"/>
    </source>
</evidence>
<dbReference type="EMBL" id="HF935288">
    <property type="protein sequence ID" value="CCX06408.1"/>
    <property type="molecule type" value="Genomic_DNA"/>
</dbReference>
<protein>
    <submittedName>
        <fullName evidence="2">Uncharacterized protein</fullName>
    </submittedName>
</protein>
<keyword evidence="3" id="KW-1185">Reference proteome</keyword>
<feature type="region of interest" description="Disordered" evidence="1">
    <location>
        <begin position="200"/>
        <end position="226"/>
    </location>
</feature>
<accession>U4L2A6</accession>
<gene>
    <name evidence="2" type="ORF">PCON_05995</name>
</gene>
<dbReference type="OrthoDB" id="5461422at2759"/>
<sequence>MPSAHPAFFPEAFKSQPLLGLDSGTASVRSVASSKYSLHDLDYDPYAENAITPDPFPSAYEFDFARNARSREFEGGSQSPLFSVSSVSLDDGCGALQPPLSNVEEQENPTPPRDHLPTDREEIRKLAMEGRRRTLVRFGEDPDKPLAVPHQVIHSRIDLPSHLNKHKMQRSQSSNTQFGIRRRIADTLEHRNTCNVPTQAAGSFSEEAPASATTPSTETSTLGLLRRGTKRVKRIFKFSKPTNGNDD</sequence>
<dbReference type="AlphaFoldDB" id="U4L2A6"/>
<reference evidence="2 3" key="1">
    <citation type="journal article" date="2013" name="PLoS Genet.">
        <title>The genome and development-dependent transcriptomes of Pyronema confluens: a window into fungal evolution.</title>
        <authorList>
            <person name="Traeger S."/>
            <person name="Altegoer F."/>
            <person name="Freitag M."/>
            <person name="Gabaldon T."/>
            <person name="Kempken F."/>
            <person name="Kumar A."/>
            <person name="Marcet-Houben M."/>
            <person name="Poggeler S."/>
            <person name="Stajich J.E."/>
            <person name="Nowrousian M."/>
        </authorList>
    </citation>
    <scope>NUCLEOTIDE SEQUENCE [LARGE SCALE GENOMIC DNA]</scope>
    <source>
        <strain evidence="3">CBS 100304</strain>
        <tissue evidence="2">Vegetative mycelium</tissue>
    </source>
</reference>
<name>U4L2A6_PYROM</name>
<evidence type="ECO:0000256" key="1">
    <source>
        <dbReference type="SAM" id="MobiDB-lite"/>
    </source>
</evidence>
<feature type="compositionally biased region" description="Low complexity" evidence="1">
    <location>
        <begin position="205"/>
        <end position="221"/>
    </location>
</feature>
<organism evidence="2 3">
    <name type="scientific">Pyronema omphalodes (strain CBS 100304)</name>
    <name type="common">Pyronema confluens</name>
    <dbReference type="NCBI Taxonomy" id="1076935"/>
    <lineage>
        <taxon>Eukaryota</taxon>
        <taxon>Fungi</taxon>
        <taxon>Dikarya</taxon>
        <taxon>Ascomycota</taxon>
        <taxon>Pezizomycotina</taxon>
        <taxon>Pezizomycetes</taxon>
        <taxon>Pezizales</taxon>
        <taxon>Pyronemataceae</taxon>
        <taxon>Pyronema</taxon>
    </lineage>
</organism>